<evidence type="ECO:0000256" key="1">
    <source>
        <dbReference type="SAM" id="SignalP"/>
    </source>
</evidence>
<dbReference type="EMBL" id="CP011043">
    <property type="protein sequence ID" value="AJW78334.1"/>
    <property type="molecule type" value="Genomic_DNA"/>
</dbReference>
<proteinExistence type="predicted"/>
<evidence type="ECO:0000313" key="2">
    <source>
        <dbReference type="EMBL" id="AJW78334.1"/>
    </source>
</evidence>
<dbReference type="OrthoDB" id="5116543at2"/>
<dbReference type="AlphaFoldDB" id="A0A0D5CGB5"/>
<name>A0A0D5CGB5_9MICO</name>
<keyword evidence="1" id="KW-0732">Signal</keyword>
<organism evidence="2 3">
    <name type="scientific">Clavibacter michiganensis subsp. insidiosus</name>
    <dbReference type="NCBI Taxonomy" id="33014"/>
    <lineage>
        <taxon>Bacteria</taxon>
        <taxon>Bacillati</taxon>
        <taxon>Actinomycetota</taxon>
        <taxon>Actinomycetes</taxon>
        <taxon>Micrococcales</taxon>
        <taxon>Microbacteriaceae</taxon>
        <taxon>Clavibacter</taxon>
    </lineage>
</organism>
<reference evidence="2 3" key="1">
    <citation type="journal article" date="2015" name="Genome Announc.">
        <title>Complete Genome Sequence of Clavibacter michiganensis subsp. insidiosus R1-1 Using PacBio Single-Molecule Real-Time Technology.</title>
        <authorList>
            <person name="Lu Y."/>
            <person name="Samac D.A."/>
            <person name="Glazebrook J."/>
            <person name="Ishimaru C.A."/>
        </authorList>
    </citation>
    <scope>NUCLEOTIDE SEQUENCE [LARGE SCALE GENOMIC DNA]</scope>
    <source>
        <strain evidence="2 3">R1-1</strain>
    </source>
</reference>
<dbReference type="HOGENOM" id="CLU_1913372_0_0_11"/>
<accession>A0A0D5CGB5</accession>
<protein>
    <recommendedName>
        <fullName evidence="4">Lipoprotein</fullName>
    </recommendedName>
</protein>
<gene>
    <name evidence="2" type="ORF">VO01_03620</name>
</gene>
<dbReference type="PROSITE" id="PS51257">
    <property type="entry name" value="PROKAR_LIPOPROTEIN"/>
    <property type="match status" value="1"/>
</dbReference>
<feature type="signal peptide" evidence="1">
    <location>
        <begin position="1"/>
        <end position="25"/>
    </location>
</feature>
<dbReference type="PATRIC" id="fig|33014.5.peg.760"/>
<dbReference type="RefSeq" id="WP_045526926.1">
    <property type="nucleotide sequence ID" value="NZ_CP011043.1"/>
</dbReference>
<feature type="chain" id="PRO_5002291916" description="Lipoprotein" evidence="1">
    <location>
        <begin position="26"/>
        <end position="132"/>
    </location>
</feature>
<evidence type="ECO:0000313" key="3">
    <source>
        <dbReference type="Proteomes" id="UP000032604"/>
    </source>
</evidence>
<dbReference type="Proteomes" id="UP000032604">
    <property type="component" value="Chromosome"/>
</dbReference>
<dbReference type="KEGG" id="cmh:VO01_03620"/>
<sequence>MHRPTLTVLAAIASAVLLSGCGVQSQFQTPTTEIYATTADAQTALGASMPTWIPADGTLIRTKSEAKEGSIVAVQTATPAPAPGGCTDLQMSALQDTWWPPEIDPATVTCTDGWNLFGANGRIYGWSTTVLP</sequence>
<evidence type="ECO:0008006" key="4">
    <source>
        <dbReference type="Google" id="ProtNLM"/>
    </source>
</evidence>